<dbReference type="NCBIfam" id="TIGR00258">
    <property type="entry name" value="inosine/xanthosine triphosphatase"/>
    <property type="match status" value="1"/>
</dbReference>
<evidence type="ECO:0000256" key="1">
    <source>
        <dbReference type="ARBA" id="ARBA00001936"/>
    </source>
</evidence>
<keyword evidence="7 10" id="KW-0464">Manganese</keyword>
<gene>
    <name evidence="12" type="ORF">AFULGI_00009870</name>
</gene>
<dbReference type="PANTHER" id="PTHR34699:SF2">
    <property type="entry name" value="NON-CANONICAL PURINE NTP PHOSPHATASE_PRRC1 DOMAIN-CONTAINING PROTEIN"/>
    <property type="match status" value="1"/>
</dbReference>
<comment type="caution">
    <text evidence="10">Lacks conserved residue(s) required for the propagation of feature annotation.</text>
</comment>
<organism evidence="12 13">
    <name type="scientific">Archaeoglobus fulgidus DSM 8774</name>
    <dbReference type="NCBI Taxonomy" id="1344584"/>
    <lineage>
        <taxon>Archaea</taxon>
        <taxon>Methanobacteriati</taxon>
        <taxon>Methanobacteriota</taxon>
        <taxon>Archaeoglobi</taxon>
        <taxon>Archaeoglobales</taxon>
        <taxon>Archaeoglobaceae</taxon>
        <taxon>Archaeoglobus</taxon>
    </lineage>
</organism>
<evidence type="ECO:0000256" key="9">
    <source>
        <dbReference type="ARBA" id="ARBA00048781"/>
    </source>
</evidence>
<dbReference type="HOGENOM" id="CLU_087417_0_1_2"/>
<evidence type="ECO:0000256" key="10">
    <source>
        <dbReference type="HAMAP-Rule" id="MF_00648"/>
    </source>
</evidence>
<sequence>MVRVVVGSKNPTKIEGARRAFEQYFDDVEIVGVEVSTSAPPQPFDAETVRGAIERAKKAYSPDFDFSVGIEAGLFRSECTITGYLDFQVAAVYDGERCTIGFGPGFEYPKLVVEEVLKGKEVGEVMEKVSGIKNLGKKVGAVHYLSKGAISRTDLSRISVTMALIPFINREMYL</sequence>
<dbReference type="RefSeq" id="WP_231487630.1">
    <property type="nucleotide sequence ID" value="NZ_CP006577.1"/>
</dbReference>
<dbReference type="GO" id="GO:0000166">
    <property type="term" value="F:nucleotide binding"/>
    <property type="evidence" value="ECO:0007669"/>
    <property type="project" value="UniProtKB-KW"/>
</dbReference>
<dbReference type="InterPro" id="IPR050299">
    <property type="entry name" value="YjjX_NTPase"/>
</dbReference>
<dbReference type="GeneID" id="24794499"/>
<evidence type="ECO:0000256" key="6">
    <source>
        <dbReference type="ARBA" id="ARBA00023080"/>
    </source>
</evidence>
<dbReference type="InterPro" id="IPR026533">
    <property type="entry name" value="NTPase/PRRC1"/>
</dbReference>
<comment type="subunit">
    <text evidence="10">Homodimer.</text>
</comment>
<evidence type="ECO:0000313" key="12">
    <source>
        <dbReference type="EMBL" id="AIG97772.1"/>
    </source>
</evidence>
<proteinExistence type="inferred from homology"/>
<evidence type="ECO:0000256" key="2">
    <source>
        <dbReference type="ARBA" id="ARBA00022723"/>
    </source>
</evidence>
<dbReference type="GO" id="GO:0009117">
    <property type="term" value="P:nucleotide metabolic process"/>
    <property type="evidence" value="ECO:0007669"/>
    <property type="project" value="UniProtKB-KW"/>
</dbReference>
<comment type="function">
    <text evidence="10">Phosphatase that hydrolyzes non-canonical purine nucleotides such as XTP and ITP to their respective diphosphate derivatives. Probably excludes non-canonical purines from DNA/RNA precursor pool, thus preventing their incorporation into DNA/RNA and avoiding chromosomal lesions.</text>
</comment>
<comment type="cofactor">
    <cofactor evidence="10">
        <name>Mg(2+)</name>
        <dbReference type="ChEBI" id="CHEBI:18420"/>
    </cofactor>
    <cofactor evidence="10">
        <name>Mn(2+)</name>
        <dbReference type="ChEBI" id="CHEBI:29035"/>
    </cofactor>
    <text evidence="10">Binds 1 divalent metal cation per subunit; can use either Mg(2+) or Mn(2+).</text>
</comment>
<protein>
    <recommendedName>
        <fullName evidence="10">Probable inosine/xanthosine triphosphatase</fullName>
        <shortName evidence="10">ITPase/XTPase</shortName>
        <ecNumber evidence="10">3.6.1.73</ecNumber>
    </recommendedName>
    <alternativeName>
        <fullName evidence="10">Non-canonical purine NTP phosphatase</fullName>
    </alternativeName>
    <alternativeName>
        <fullName evidence="10">Non-standard purine NTP phosphatase</fullName>
    </alternativeName>
    <alternativeName>
        <fullName evidence="10">Nucleoside-triphosphate phosphatase</fullName>
        <shortName evidence="10">NTPase</shortName>
    </alternativeName>
</protein>
<dbReference type="InterPro" id="IPR029001">
    <property type="entry name" value="ITPase-like_fam"/>
</dbReference>
<dbReference type="PANTHER" id="PTHR34699">
    <property type="match status" value="1"/>
</dbReference>
<comment type="catalytic activity">
    <reaction evidence="9 10">
        <text>XTP + H2O = XDP + phosphate + H(+)</text>
        <dbReference type="Rhea" id="RHEA:28406"/>
        <dbReference type="ChEBI" id="CHEBI:15377"/>
        <dbReference type="ChEBI" id="CHEBI:15378"/>
        <dbReference type="ChEBI" id="CHEBI:43474"/>
        <dbReference type="ChEBI" id="CHEBI:59884"/>
        <dbReference type="ChEBI" id="CHEBI:61314"/>
        <dbReference type="EC" id="3.6.1.73"/>
    </reaction>
</comment>
<dbReference type="AlphaFoldDB" id="A0A075WDK5"/>
<dbReference type="EC" id="3.6.1.73" evidence="10"/>
<dbReference type="InterPro" id="IPR002786">
    <property type="entry name" value="Non_canon_purine_NTPase"/>
</dbReference>
<dbReference type="Pfam" id="PF01931">
    <property type="entry name" value="NTPase_I-T"/>
    <property type="match status" value="1"/>
</dbReference>
<dbReference type="HAMAP" id="MF_00648">
    <property type="entry name" value="Non_canon_purine_NTPase_YjjX"/>
    <property type="match status" value="1"/>
</dbReference>
<dbReference type="KEGG" id="afg:AFULGI_00009870"/>
<dbReference type="Proteomes" id="UP000028501">
    <property type="component" value="Chromosome"/>
</dbReference>
<name>A0A075WDK5_ARCFL</name>
<comment type="cofactor">
    <cofactor evidence="1">
        <name>Mn(2+)</name>
        <dbReference type="ChEBI" id="CHEBI:29035"/>
    </cofactor>
</comment>
<evidence type="ECO:0000256" key="7">
    <source>
        <dbReference type="ARBA" id="ARBA00023211"/>
    </source>
</evidence>
<keyword evidence="4 10" id="KW-0378">Hydrolase</keyword>
<dbReference type="NCBIfam" id="NF003039">
    <property type="entry name" value="PRK03941.1"/>
    <property type="match status" value="1"/>
</dbReference>
<feature type="domain" description="Non-canonical purine NTP phosphatase/PRRC1" evidence="11">
    <location>
        <begin position="7"/>
        <end position="168"/>
    </location>
</feature>
<dbReference type="GO" id="GO:0103023">
    <property type="term" value="F:ITPase activity"/>
    <property type="evidence" value="ECO:0007669"/>
    <property type="project" value="UniProtKB-EC"/>
</dbReference>
<comment type="catalytic activity">
    <reaction evidence="8 10">
        <text>ITP + H2O = IDP + phosphate + H(+)</text>
        <dbReference type="Rhea" id="RHEA:28330"/>
        <dbReference type="ChEBI" id="CHEBI:15377"/>
        <dbReference type="ChEBI" id="CHEBI:15378"/>
        <dbReference type="ChEBI" id="CHEBI:43474"/>
        <dbReference type="ChEBI" id="CHEBI:58280"/>
        <dbReference type="ChEBI" id="CHEBI:61402"/>
        <dbReference type="EC" id="3.6.1.73"/>
    </reaction>
</comment>
<dbReference type="Gene3D" id="3.90.950.10">
    <property type="match status" value="1"/>
</dbReference>
<dbReference type="GO" id="GO:0046872">
    <property type="term" value="F:metal ion binding"/>
    <property type="evidence" value="ECO:0007669"/>
    <property type="project" value="UniProtKB-KW"/>
</dbReference>
<evidence type="ECO:0000313" key="13">
    <source>
        <dbReference type="Proteomes" id="UP000028501"/>
    </source>
</evidence>
<dbReference type="FunFam" id="3.90.950.10:FF:000002">
    <property type="entry name" value="Inosine/xanthosine triphosphatase"/>
    <property type="match status" value="1"/>
</dbReference>
<keyword evidence="2 10" id="KW-0479">Metal-binding</keyword>
<evidence type="ECO:0000259" key="11">
    <source>
        <dbReference type="Pfam" id="PF01931"/>
    </source>
</evidence>
<feature type="binding site" evidence="10">
    <location>
        <position position="63"/>
    </location>
    <ligand>
        <name>Mg(2+)</name>
        <dbReference type="ChEBI" id="CHEBI:18420"/>
    </ligand>
</feature>
<evidence type="ECO:0000256" key="5">
    <source>
        <dbReference type="ARBA" id="ARBA00022842"/>
    </source>
</evidence>
<keyword evidence="6 10" id="KW-0546">Nucleotide metabolism</keyword>
<comment type="similarity">
    <text evidence="10">Belongs to the YjjX NTPase family.</text>
</comment>
<dbReference type="GO" id="GO:0006772">
    <property type="term" value="P:thiamine metabolic process"/>
    <property type="evidence" value="ECO:0007669"/>
    <property type="project" value="TreeGrafter"/>
</dbReference>
<evidence type="ECO:0000256" key="8">
    <source>
        <dbReference type="ARBA" id="ARBA00048174"/>
    </source>
</evidence>
<reference evidence="12 13" key="1">
    <citation type="submission" date="2013-07" db="EMBL/GenBank/DDBJ databases">
        <title>Genome of Archaeoglobus fulgidus.</title>
        <authorList>
            <person name="Fiebig A."/>
            <person name="Birkeland N.-K."/>
        </authorList>
    </citation>
    <scope>NUCLEOTIDE SEQUENCE [LARGE SCALE GENOMIC DNA]</scope>
    <source>
        <strain evidence="12 13">DSM 8774</strain>
    </source>
</reference>
<accession>A0A075WDK5</accession>
<keyword evidence="5 10" id="KW-0460">Magnesium</keyword>
<dbReference type="SUPFAM" id="SSF52972">
    <property type="entry name" value="ITPase-like"/>
    <property type="match status" value="1"/>
</dbReference>
<dbReference type="EMBL" id="CP006577">
    <property type="protein sequence ID" value="AIG97772.1"/>
    <property type="molecule type" value="Genomic_DNA"/>
</dbReference>
<keyword evidence="3 10" id="KW-0547">Nucleotide-binding</keyword>
<evidence type="ECO:0000256" key="4">
    <source>
        <dbReference type="ARBA" id="ARBA00022801"/>
    </source>
</evidence>
<evidence type="ECO:0000256" key="3">
    <source>
        <dbReference type="ARBA" id="ARBA00022741"/>
    </source>
</evidence>